<feature type="compositionally biased region" description="Acidic residues" evidence="1">
    <location>
        <begin position="327"/>
        <end position="339"/>
    </location>
</feature>
<name>A0A0W0DKQ3_CANGB</name>
<feature type="compositionally biased region" description="Basic and acidic residues" evidence="1">
    <location>
        <begin position="515"/>
        <end position="529"/>
    </location>
</feature>
<proteinExistence type="predicted"/>
<evidence type="ECO:0000313" key="3">
    <source>
        <dbReference type="Proteomes" id="UP000054886"/>
    </source>
</evidence>
<dbReference type="VEuPathDB" id="FungiDB:CAGL0F03971g"/>
<feature type="region of interest" description="Disordered" evidence="1">
    <location>
        <begin position="872"/>
        <end position="924"/>
    </location>
</feature>
<evidence type="ECO:0000313" key="2">
    <source>
        <dbReference type="EMBL" id="KTB12388.1"/>
    </source>
</evidence>
<dbReference type="Proteomes" id="UP000054886">
    <property type="component" value="Unassembled WGS sequence"/>
</dbReference>
<feature type="region of interest" description="Disordered" evidence="1">
    <location>
        <begin position="1285"/>
        <end position="1314"/>
    </location>
</feature>
<protein>
    <submittedName>
        <fullName evidence="2">Uncharacterized protein</fullName>
    </submittedName>
</protein>
<feature type="compositionally biased region" description="Basic and acidic residues" evidence="1">
    <location>
        <begin position="257"/>
        <end position="271"/>
    </location>
</feature>
<feature type="compositionally biased region" description="Basic and acidic residues" evidence="1">
    <location>
        <begin position="403"/>
        <end position="422"/>
    </location>
</feature>
<feature type="compositionally biased region" description="Acidic residues" evidence="1">
    <location>
        <begin position="145"/>
        <end position="160"/>
    </location>
</feature>
<dbReference type="VEuPathDB" id="FungiDB:GWK60_F03663"/>
<feature type="region of interest" description="Disordered" evidence="1">
    <location>
        <begin position="511"/>
        <end position="544"/>
    </location>
</feature>
<dbReference type="EMBL" id="LLZZ01000022">
    <property type="protein sequence ID" value="KTB12388.1"/>
    <property type="molecule type" value="Genomic_DNA"/>
</dbReference>
<dbReference type="VEuPathDB" id="FungiDB:GVI51_F03663"/>
<dbReference type="VEuPathDB" id="FungiDB:B1J91_F03971g"/>
<sequence length="1455" mass="164218">MGDQEEERVPDAGSPSRKLELKVPSRGLGSRMRPLSGTKLRTRHVSGRALFGGRYNETPVLNISTLDDHRKSLQYIKSLISKGRQILKSASEDDKKAFTEIREFQRRETIRNKIVDKILTTDYDTLTRTTNTENHVAFDSSDVVIPDENDSQNLLEDDGEQGNINDGRSGSESEMEMGYHSEDCDDYEGVINDVEGDAPIKKLETQASNESIVILTDDESVVNESFEYAEDIQSTEFQSDTDQKKLPSDYEAQSNDGHQHVNNEDNDHNMYDDLFEEEGPSFGSNDNRALKVNSERLLEYEDSKHLTDILHDPLSYHFHTENHTDIQNEDDHDNQDISEENMSVSDNGDSDTSQNNIDFKQYMQPRNKSLLNDNVHSSSEQEFDHPSDKYSNVELIIDSEDGSDQHVADKFDSDIDDNHEYGELVSDNSNSESATEDDNRIENMEYIDQNKAYSDLEDGKDFPMASDHQYRTEAIDYEKMSQKEDELKQFLHEMADFQSIANDALNEIQASNNGERIELTKTDEIDSDRNSSNSTNDEDSDNDQTQYHSFIHEYNINSQSASNHTKENLLNYKEAKNTSNITVNEELGEENEHKDDIEQDNSTITDNVNTESSFNSDDKKEKDKKLVALLIHDSEYSSSSEDELNESENPIVYTSAFSTNPFTLETDSIRDLDFSKYIQSDSDNESNAGDSTEGLKIQKPQVYTEFDRTHLFNHNSETASDQSHSQTKCISQEEGNVSHIEHSSSIGNTENLLKYSPLYDNSINSGLQIKEDNHSGQDLDLNVEVGVEEESIPENSELHTTSIPEMSSKHFNMANELEILNDTELAKQHKPYMSLSPQPLEESNQQEISRSIHIEDFSSLKTSERGQLSANLEINIDSNSPSPVIDQKLDLEGSRSGSNSDIEDNTKFEEVPETQRVENEIDSRYKNSINSDSGVEELRSISVLSNMELPNNLEDNITSKDTLVIEEFNKSDLFLEKETSNSGDNIKLDTVDEKTVSSTNSLKRKREDPDFIMSNEYHDRSPLKLRKLSSTSNSFFSTVKSVFSVAKLFFKKMELEELIDTTDNTTADEIMTPDQYQTESEVENYLSSDKESRTTSNNDMIKSSDDSINNDLNSTDIPSSIEHTEDNKENGNNNVILKQLQILERLSNGISGQYDSIDIDDTQLDDIEEEPDLIESDSSIEIPLNPSKLYNLESDTNVVLNDISITDSGITRPFESDIEGETDISGTIANNDINSTFDNGGDQDIEPKVIDQVEGDQPAVTSNITEESIGQSDSTDLNGITENIKESGENRGAAGSSEEPEKIVNGENVTNANRKTEELNLKDDINNSSEPIAVRVHREVDSELKYIDHKPEPLDTTAKIEELKEMHSGENNEDTNKIVISSPKQVKKKKRNTKSRTRSKSITNSPKRVNSKRNSRSSKAESNVNPSIGEGTSKSKSNKRTTRSTRRMYTRSQKK</sequence>
<evidence type="ECO:0000256" key="1">
    <source>
        <dbReference type="SAM" id="MobiDB-lite"/>
    </source>
</evidence>
<feature type="region of interest" description="Disordered" evidence="1">
    <location>
        <begin position="399"/>
        <end position="441"/>
    </location>
</feature>
<organism evidence="2 3">
    <name type="scientific">Candida glabrata</name>
    <name type="common">Yeast</name>
    <name type="synonym">Torulopsis glabrata</name>
    <dbReference type="NCBI Taxonomy" id="5478"/>
    <lineage>
        <taxon>Eukaryota</taxon>
        <taxon>Fungi</taxon>
        <taxon>Dikarya</taxon>
        <taxon>Ascomycota</taxon>
        <taxon>Saccharomycotina</taxon>
        <taxon>Saccharomycetes</taxon>
        <taxon>Saccharomycetales</taxon>
        <taxon>Saccharomycetaceae</taxon>
        <taxon>Nakaseomyces</taxon>
    </lineage>
</organism>
<feature type="compositionally biased region" description="Basic and acidic residues" evidence="1">
    <location>
        <begin position="904"/>
        <end position="924"/>
    </location>
</feature>
<feature type="region of interest" description="Disordered" evidence="1">
    <location>
        <begin position="585"/>
        <end position="619"/>
    </location>
</feature>
<feature type="region of interest" description="Disordered" evidence="1">
    <location>
        <begin position="145"/>
        <end position="179"/>
    </location>
</feature>
<feature type="compositionally biased region" description="Polar residues" evidence="1">
    <location>
        <begin position="600"/>
        <end position="615"/>
    </location>
</feature>
<feature type="region of interest" description="Disordered" evidence="1">
    <location>
        <begin position="1"/>
        <end position="34"/>
    </location>
</feature>
<feature type="compositionally biased region" description="Polar residues" evidence="1">
    <location>
        <begin position="872"/>
        <end position="882"/>
    </location>
</feature>
<feature type="region of interest" description="Disordered" evidence="1">
    <location>
        <begin position="325"/>
        <end position="356"/>
    </location>
</feature>
<feature type="compositionally biased region" description="Basic residues" evidence="1">
    <location>
        <begin position="1385"/>
        <end position="1399"/>
    </location>
</feature>
<gene>
    <name evidence="2" type="ORF">AO440_001267</name>
</gene>
<feature type="compositionally biased region" description="Basic residues" evidence="1">
    <location>
        <begin position="1436"/>
        <end position="1455"/>
    </location>
</feature>
<feature type="compositionally biased region" description="Basic and acidic residues" evidence="1">
    <location>
        <begin position="1364"/>
        <end position="1376"/>
    </location>
</feature>
<accession>A0A0W0DKQ3</accession>
<feature type="region of interest" description="Disordered" evidence="1">
    <location>
        <begin position="1364"/>
        <end position="1455"/>
    </location>
</feature>
<reference evidence="2 3" key="1">
    <citation type="submission" date="2015-10" db="EMBL/GenBank/DDBJ databases">
        <title>Draft genomes sequences of Candida glabrata isolates 1A, 1B, 2A, 2B, 3A and 3B.</title>
        <authorList>
            <person name="Haavelsrud O.E."/>
            <person name="Gaustad P."/>
        </authorList>
    </citation>
    <scope>NUCLEOTIDE SEQUENCE [LARGE SCALE GENOMIC DNA]</scope>
    <source>
        <strain evidence="2">910700640</strain>
    </source>
</reference>
<comment type="caution">
    <text evidence="2">The sequence shown here is derived from an EMBL/GenBank/DDBJ whole genome shotgun (WGS) entry which is preliminary data.</text>
</comment>
<feature type="region of interest" description="Disordered" evidence="1">
    <location>
        <begin position="234"/>
        <end position="287"/>
    </location>
</feature>
<feature type="compositionally biased region" description="Polar residues" evidence="1">
    <location>
        <begin position="340"/>
        <end position="356"/>
    </location>
</feature>
<feature type="compositionally biased region" description="Low complexity" evidence="1">
    <location>
        <begin position="1096"/>
        <end position="1117"/>
    </location>
</feature>
<feature type="compositionally biased region" description="Polar residues" evidence="1">
    <location>
        <begin position="162"/>
        <end position="172"/>
    </location>
</feature>
<feature type="region of interest" description="Disordered" evidence="1">
    <location>
        <begin position="1075"/>
        <end position="1130"/>
    </location>
</feature>